<protein>
    <submittedName>
        <fullName evidence="1">Uncharacterized protein</fullName>
    </submittedName>
</protein>
<dbReference type="KEGG" id="daw:HS1_002122"/>
<dbReference type="Proteomes" id="UP000070560">
    <property type="component" value="Chromosome"/>
</dbReference>
<keyword evidence="2" id="KW-1185">Reference proteome</keyword>
<name>A0A7U4QM64_DESA2</name>
<evidence type="ECO:0000313" key="2">
    <source>
        <dbReference type="Proteomes" id="UP000070560"/>
    </source>
</evidence>
<sequence length="59" mass="7046">MYICNLRIIRWSRKCIFLILLGLIGIALSGCKERELGVYSLCRYEDFWKYSVYVDPSYD</sequence>
<proteinExistence type="predicted"/>
<evidence type="ECO:0000313" key="1">
    <source>
        <dbReference type="EMBL" id="AMM41908.1"/>
    </source>
</evidence>
<organism evidence="1 2">
    <name type="scientific">Desulfofervidus auxilii</name>
    <dbReference type="NCBI Taxonomy" id="1621989"/>
    <lineage>
        <taxon>Bacteria</taxon>
        <taxon>Pseudomonadati</taxon>
        <taxon>Thermodesulfobacteriota</taxon>
        <taxon>Candidatus Desulfofervidia</taxon>
        <taxon>Candidatus Desulfofervidales</taxon>
        <taxon>Candidatus Desulfofervidaceae</taxon>
        <taxon>Candidatus Desulfofervidus</taxon>
    </lineage>
</organism>
<gene>
    <name evidence="1" type="ORF">HS1_002122</name>
</gene>
<accession>A0A7U4QM64</accession>
<dbReference type="PROSITE" id="PS51257">
    <property type="entry name" value="PROKAR_LIPOPROTEIN"/>
    <property type="match status" value="1"/>
</dbReference>
<dbReference type="AlphaFoldDB" id="A0A7U4QM64"/>
<dbReference type="EMBL" id="CP013015">
    <property type="protein sequence ID" value="AMM41908.1"/>
    <property type="molecule type" value="Genomic_DNA"/>
</dbReference>
<reference evidence="1 2" key="1">
    <citation type="submission" date="2015-10" db="EMBL/GenBank/DDBJ databases">
        <title>Candidatus Desulfofervidus auxilii, a hydrogenotrophic sulfate-reducing bacterium involved in the thermophilic anaerobic oxidation of methane.</title>
        <authorList>
            <person name="Krukenberg V."/>
            <person name="Richter M."/>
            <person name="Wegener G."/>
        </authorList>
    </citation>
    <scope>NUCLEOTIDE SEQUENCE [LARGE SCALE GENOMIC DNA]</scope>
    <source>
        <strain evidence="1 2">HS1</strain>
    </source>
</reference>